<keyword evidence="1" id="KW-0812">Transmembrane</keyword>
<dbReference type="AlphaFoldDB" id="A0A951URK8"/>
<sequence>MEIYKANQQTASSYHQTNTLMAISTICFPILIILSICIYKKYRSAVRRKQIQILEESWKKKYETSSNP</sequence>
<evidence type="ECO:0000313" key="3">
    <source>
        <dbReference type="Proteomes" id="UP000729701"/>
    </source>
</evidence>
<reference evidence="2" key="2">
    <citation type="journal article" date="2022" name="Microbiol. Resour. Announc.">
        <title>Metagenome Sequencing to Explore Phylogenomics of Terrestrial Cyanobacteria.</title>
        <authorList>
            <person name="Ward R.D."/>
            <person name="Stajich J.E."/>
            <person name="Johansen J.R."/>
            <person name="Huntemann M."/>
            <person name="Clum A."/>
            <person name="Foster B."/>
            <person name="Foster B."/>
            <person name="Roux S."/>
            <person name="Palaniappan K."/>
            <person name="Varghese N."/>
            <person name="Mukherjee S."/>
            <person name="Reddy T.B.K."/>
            <person name="Daum C."/>
            <person name="Copeland A."/>
            <person name="Chen I.A."/>
            <person name="Ivanova N.N."/>
            <person name="Kyrpides N.C."/>
            <person name="Shapiro N."/>
            <person name="Eloe-Fadrosh E.A."/>
            <person name="Pietrasiak N."/>
        </authorList>
    </citation>
    <scope>NUCLEOTIDE SEQUENCE</scope>
    <source>
        <strain evidence="2">GSE-NOS-MK-12-04C</strain>
    </source>
</reference>
<organism evidence="2 3">
    <name type="scientific">Cyanomargarita calcarea GSE-NOS-MK-12-04C</name>
    <dbReference type="NCBI Taxonomy" id="2839659"/>
    <lineage>
        <taxon>Bacteria</taxon>
        <taxon>Bacillati</taxon>
        <taxon>Cyanobacteriota</taxon>
        <taxon>Cyanophyceae</taxon>
        <taxon>Nostocales</taxon>
        <taxon>Cyanomargaritaceae</taxon>
        <taxon>Cyanomargarita</taxon>
    </lineage>
</organism>
<name>A0A951URK8_9CYAN</name>
<dbReference type="EMBL" id="JAHHGZ010000002">
    <property type="protein sequence ID" value="MBW4666371.1"/>
    <property type="molecule type" value="Genomic_DNA"/>
</dbReference>
<protein>
    <submittedName>
        <fullName evidence="2">Uncharacterized protein</fullName>
    </submittedName>
</protein>
<feature type="transmembrane region" description="Helical" evidence="1">
    <location>
        <begin position="20"/>
        <end position="39"/>
    </location>
</feature>
<dbReference type="Proteomes" id="UP000729701">
    <property type="component" value="Unassembled WGS sequence"/>
</dbReference>
<comment type="caution">
    <text evidence="2">The sequence shown here is derived from an EMBL/GenBank/DDBJ whole genome shotgun (WGS) entry which is preliminary data.</text>
</comment>
<keyword evidence="1" id="KW-1133">Transmembrane helix</keyword>
<reference evidence="2" key="1">
    <citation type="submission" date="2021-05" db="EMBL/GenBank/DDBJ databases">
        <authorList>
            <person name="Pietrasiak N."/>
            <person name="Ward R."/>
            <person name="Stajich J.E."/>
            <person name="Kurbessoian T."/>
        </authorList>
    </citation>
    <scope>NUCLEOTIDE SEQUENCE</scope>
    <source>
        <strain evidence="2">GSE-NOS-MK-12-04C</strain>
    </source>
</reference>
<gene>
    <name evidence="2" type="ORF">KME60_02725</name>
</gene>
<proteinExistence type="predicted"/>
<accession>A0A951URK8</accession>
<keyword evidence="1" id="KW-0472">Membrane</keyword>
<evidence type="ECO:0000313" key="2">
    <source>
        <dbReference type="EMBL" id="MBW4666371.1"/>
    </source>
</evidence>
<evidence type="ECO:0000256" key="1">
    <source>
        <dbReference type="SAM" id="Phobius"/>
    </source>
</evidence>